<dbReference type="AlphaFoldDB" id="A0A1E3PTE0"/>
<evidence type="ECO:0000313" key="1">
    <source>
        <dbReference type="EMBL" id="ODQ68689.1"/>
    </source>
</evidence>
<gene>
    <name evidence="1" type="ORF">NADFUDRAFT_68844</name>
</gene>
<organism evidence="1 2">
    <name type="scientific">Nadsonia fulvescens var. elongata DSM 6958</name>
    <dbReference type="NCBI Taxonomy" id="857566"/>
    <lineage>
        <taxon>Eukaryota</taxon>
        <taxon>Fungi</taxon>
        <taxon>Dikarya</taxon>
        <taxon>Ascomycota</taxon>
        <taxon>Saccharomycotina</taxon>
        <taxon>Dipodascomycetes</taxon>
        <taxon>Dipodascales</taxon>
        <taxon>Dipodascales incertae sedis</taxon>
        <taxon>Nadsonia</taxon>
    </lineage>
</organism>
<keyword evidence="2" id="KW-1185">Reference proteome</keyword>
<name>A0A1E3PTE0_9ASCO</name>
<sequence>MPLNSWSFRFDARFTINITSFFFRTLEFLNTALHFSYSGPIILVPTQVKKSLISAMMSS</sequence>
<accession>A0A1E3PTE0</accession>
<dbReference type="Proteomes" id="UP000095009">
    <property type="component" value="Unassembled WGS sequence"/>
</dbReference>
<dbReference type="EMBL" id="KV454406">
    <property type="protein sequence ID" value="ODQ68689.1"/>
    <property type="molecule type" value="Genomic_DNA"/>
</dbReference>
<proteinExistence type="predicted"/>
<protein>
    <submittedName>
        <fullName evidence="1">Uncharacterized protein</fullName>
    </submittedName>
</protein>
<reference evidence="1 2" key="1">
    <citation type="journal article" date="2016" name="Proc. Natl. Acad. Sci. U.S.A.">
        <title>Comparative genomics of biotechnologically important yeasts.</title>
        <authorList>
            <person name="Riley R."/>
            <person name="Haridas S."/>
            <person name="Wolfe K.H."/>
            <person name="Lopes M.R."/>
            <person name="Hittinger C.T."/>
            <person name="Goeker M."/>
            <person name="Salamov A.A."/>
            <person name="Wisecaver J.H."/>
            <person name="Long T.M."/>
            <person name="Calvey C.H."/>
            <person name="Aerts A.L."/>
            <person name="Barry K.W."/>
            <person name="Choi C."/>
            <person name="Clum A."/>
            <person name="Coughlan A.Y."/>
            <person name="Deshpande S."/>
            <person name="Douglass A.P."/>
            <person name="Hanson S.J."/>
            <person name="Klenk H.-P."/>
            <person name="LaButti K.M."/>
            <person name="Lapidus A."/>
            <person name="Lindquist E.A."/>
            <person name="Lipzen A.M."/>
            <person name="Meier-Kolthoff J.P."/>
            <person name="Ohm R.A."/>
            <person name="Otillar R.P."/>
            <person name="Pangilinan J.L."/>
            <person name="Peng Y."/>
            <person name="Rokas A."/>
            <person name="Rosa C.A."/>
            <person name="Scheuner C."/>
            <person name="Sibirny A.A."/>
            <person name="Slot J.C."/>
            <person name="Stielow J.B."/>
            <person name="Sun H."/>
            <person name="Kurtzman C.P."/>
            <person name="Blackwell M."/>
            <person name="Grigoriev I.V."/>
            <person name="Jeffries T.W."/>
        </authorList>
    </citation>
    <scope>NUCLEOTIDE SEQUENCE [LARGE SCALE GENOMIC DNA]</scope>
    <source>
        <strain evidence="1 2">DSM 6958</strain>
    </source>
</reference>
<evidence type="ECO:0000313" key="2">
    <source>
        <dbReference type="Proteomes" id="UP000095009"/>
    </source>
</evidence>